<proteinExistence type="predicted"/>
<dbReference type="Proteomes" id="UP000053201">
    <property type="component" value="Unassembled WGS sequence"/>
</dbReference>
<feature type="region of interest" description="Disordered" evidence="1">
    <location>
        <begin position="115"/>
        <end position="146"/>
    </location>
</feature>
<evidence type="ECO:0000313" key="3">
    <source>
        <dbReference type="Proteomes" id="UP000053201"/>
    </source>
</evidence>
<feature type="region of interest" description="Disordered" evidence="1">
    <location>
        <begin position="165"/>
        <end position="247"/>
    </location>
</feature>
<dbReference type="AlphaFoldDB" id="A0A0L0HKQ2"/>
<keyword evidence="3" id="KW-1185">Reference proteome</keyword>
<feature type="compositionally biased region" description="Low complexity" evidence="1">
    <location>
        <begin position="189"/>
        <end position="213"/>
    </location>
</feature>
<dbReference type="InParanoid" id="A0A0L0HKQ2"/>
<evidence type="ECO:0000313" key="2">
    <source>
        <dbReference type="EMBL" id="KND02046.1"/>
    </source>
</evidence>
<dbReference type="OrthoDB" id="2137303at2759"/>
<gene>
    <name evidence="2" type="ORF">SPPG_02550</name>
</gene>
<dbReference type="GeneID" id="27686127"/>
<sequence length="268" mass="29163">MSVEEPSIHCSNPFHSLSYSSHYTPQVPTHNDPIISQLLSHREQMTDVSDADEQERQRRMYTMLRHSRKYKKIQVELANGRWESSNQESAQVSIEGNEITAALLQLGDLEGSARAAFPPPSLLESTNPSGRERQASGNSGGSKAGSRWVSFSETVVVIRQPPGRIATKLNESDESLAESPRDSQSTETSVVSISSDASSNSEISPASNASSNSDSEKVIEPASGIAGKLDNDLSKHPASHAVPAIRSGRRKKLRFKAIATKLLGRKRT</sequence>
<protein>
    <submittedName>
        <fullName evidence="2">Uncharacterized protein</fullName>
    </submittedName>
</protein>
<accession>A0A0L0HKQ2</accession>
<name>A0A0L0HKQ2_SPIPD</name>
<dbReference type="EMBL" id="KQ257453">
    <property type="protein sequence ID" value="KND02046.1"/>
    <property type="molecule type" value="Genomic_DNA"/>
</dbReference>
<organism evidence="2 3">
    <name type="scientific">Spizellomyces punctatus (strain DAOM BR117)</name>
    <dbReference type="NCBI Taxonomy" id="645134"/>
    <lineage>
        <taxon>Eukaryota</taxon>
        <taxon>Fungi</taxon>
        <taxon>Fungi incertae sedis</taxon>
        <taxon>Chytridiomycota</taxon>
        <taxon>Chytridiomycota incertae sedis</taxon>
        <taxon>Chytridiomycetes</taxon>
        <taxon>Spizellomycetales</taxon>
        <taxon>Spizellomycetaceae</taxon>
        <taxon>Spizellomyces</taxon>
    </lineage>
</organism>
<dbReference type="RefSeq" id="XP_016610085.1">
    <property type="nucleotide sequence ID" value="XM_016750833.1"/>
</dbReference>
<evidence type="ECO:0000256" key="1">
    <source>
        <dbReference type="SAM" id="MobiDB-lite"/>
    </source>
</evidence>
<reference evidence="2 3" key="1">
    <citation type="submission" date="2009-08" db="EMBL/GenBank/DDBJ databases">
        <title>The Genome Sequence of Spizellomyces punctatus strain DAOM BR117.</title>
        <authorList>
            <consortium name="The Broad Institute Genome Sequencing Platform"/>
            <person name="Russ C."/>
            <person name="Cuomo C."/>
            <person name="Shea T."/>
            <person name="Young S.K."/>
            <person name="Zeng Q."/>
            <person name="Koehrsen M."/>
            <person name="Haas B."/>
            <person name="Borodovsky M."/>
            <person name="Guigo R."/>
            <person name="Alvarado L."/>
            <person name="Berlin A."/>
            <person name="Bochicchio J."/>
            <person name="Borenstein D."/>
            <person name="Chapman S."/>
            <person name="Chen Z."/>
            <person name="Engels R."/>
            <person name="Freedman E."/>
            <person name="Gellesch M."/>
            <person name="Goldberg J."/>
            <person name="Griggs A."/>
            <person name="Gujja S."/>
            <person name="Heiman D."/>
            <person name="Hepburn T."/>
            <person name="Howarth C."/>
            <person name="Jen D."/>
            <person name="Larson L."/>
            <person name="Lewis B."/>
            <person name="Mehta T."/>
            <person name="Park D."/>
            <person name="Pearson M."/>
            <person name="Roberts A."/>
            <person name="Saif S."/>
            <person name="Shenoy N."/>
            <person name="Sisk P."/>
            <person name="Stolte C."/>
            <person name="Sykes S."/>
            <person name="Thomson T."/>
            <person name="Walk T."/>
            <person name="White J."/>
            <person name="Yandava C."/>
            <person name="Burger G."/>
            <person name="Gray M.W."/>
            <person name="Holland P.W.H."/>
            <person name="King N."/>
            <person name="Lang F.B.F."/>
            <person name="Roger A.J."/>
            <person name="Ruiz-Trillo I."/>
            <person name="Lander E."/>
            <person name="Nusbaum C."/>
        </authorList>
    </citation>
    <scope>NUCLEOTIDE SEQUENCE [LARGE SCALE GENOMIC DNA]</scope>
    <source>
        <strain evidence="2 3">DAOM BR117</strain>
    </source>
</reference>
<dbReference type="VEuPathDB" id="FungiDB:SPPG_02550"/>